<dbReference type="InterPro" id="IPR014027">
    <property type="entry name" value="UDP-Glc/GDP-Man_DH_C"/>
</dbReference>
<dbReference type="PIRSF" id="PIRSF000124">
    <property type="entry name" value="UDPglc_GDPman_dh"/>
    <property type="match status" value="1"/>
</dbReference>
<evidence type="ECO:0000313" key="8">
    <source>
        <dbReference type="Proteomes" id="UP000568888"/>
    </source>
</evidence>
<dbReference type="PANTHER" id="PTHR43491">
    <property type="entry name" value="UDP-N-ACETYL-D-MANNOSAMINE DEHYDROGENASE"/>
    <property type="match status" value="1"/>
</dbReference>
<dbReference type="AlphaFoldDB" id="A0A6V8MUS8"/>
<dbReference type="InterPro" id="IPR008927">
    <property type="entry name" value="6-PGluconate_DH-like_C_sf"/>
</dbReference>
<dbReference type="PANTHER" id="PTHR43491:SF2">
    <property type="entry name" value="UDP-N-ACETYL-D-MANNOSAMINE DEHYDROGENASE"/>
    <property type="match status" value="1"/>
</dbReference>
<evidence type="ECO:0000256" key="4">
    <source>
        <dbReference type="PIRNR" id="PIRNR000124"/>
    </source>
</evidence>
<dbReference type="SUPFAM" id="SSF52413">
    <property type="entry name" value="UDP-glucose/GDP-mannose dehydrogenase C-terminal domain"/>
    <property type="match status" value="1"/>
</dbReference>
<dbReference type="Pfam" id="PF03721">
    <property type="entry name" value="UDPG_MGDP_dh_N"/>
    <property type="match status" value="1"/>
</dbReference>
<evidence type="ECO:0000256" key="2">
    <source>
        <dbReference type="ARBA" id="ARBA00023002"/>
    </source>
</evidence>
<feature type="domain" description="UDP-glucose/GDP-mannose dehydrogenase C-terminal" evidence="5">
    <location>
        <begin position="316"/>
        <end position="416"/>
    </location>
</feature>
<accession>A0A6V8MUS8</accession>
<dbReference type="Gene3D" id="3.40.50.720">
    <property type="entry name" value="NAD(P)-binding Rossmann-like Domain"/>
    <property type="match status" value="2"/>
</dbReference>
<dbReference type="PIRSF" id="PIRSF500136">
    <property type="entry name" value="UDP_ManNAc_DH"/>
    <property type="match status" value="1"/>
</dbReference>
<keyword evidence="9" id="KW-1185">Reference proteome</keyword>
<dbReference type="Proteomes" id="UP000568888">
    <property type="component" value="Unassembled WGS sequence"/>
</dbReference>
<reference evidence="8" key="1">
    <citation type="submission" date="2020-06" db="EMBL/GenBank/DDBJ databases">
        <title>Draft genomic sequecing of Geomonas sp. Red736.</title>
        <authorList>
            <person name="Itoh H."/>
            <person name="Xu Z.X."/>
            <person name="Ushijima N."/>
            <person name="Masuda Y."/>
            <person name="Shiratori Y."/>
            <person name="Senoo K."/>
        </authorList>
    </citation>
    <scope>NUCLEOTIDE SEQUENCE [LARGE SCALE GENOMIC DNA]</scope>
    <source>
        <strain evidence="8">Red736</strain>
    </source>
</reference>
<keyword evidence="2" id="KW-0560">Oxidoreductase</keyword>
<dbReference type="Pfam" id="PF00984">
    <property type="entry name" value="UDPG_MGDP_dh"/>
    <property type="match status" value="1"/>
</dbReference>
<dbReference type="RefSeq" id="WP_183346675.1">
    <property type="nucleotide sequence ID" value="NZ_BLXY01000002.1"/>
</dbReference>
<proteinExistence type="inferred from homology"/>
<dbReference type="Pfam" id="PF03720">
    <property type="entry name" value="UDPG_MGDP_dh_C"/>
    <property type="match status" value="1"/>
</dbReference>
<reference evidence="7" key="3">
    <citation type="submission" date="2022-04" db="EMBL/GenBank/DDBJ databases">
        <authorList>
            <person name="Liu G."/>
        </authorList>
    </citation>
    <scope>NUCLEOTIDE SEQUENCE</scope>
    <source>
        <strain evidence="7">RG22</strain>
    </source>
</reference>
<comment type="similarity">
    <text evidence="1 4">Belongs to the UDP-glucose/GDP-mannose dehydrogenase family.</text>
</comment>
<dbReference type="SUPFAM" id="SSF51735">
    <property type="entry name" value="NAD(P)-binding Rossmann-fold domains"/>
    <property type="match status" value="1"/>
</dbReference>
<sequence length="429" mass="47161">MLKHDRIVSVIGLGYVGLPVAVAFGKARKSYGFDINAARIEELKRGYDRTGEVTAQDLREADIVFTDSIDVLREADFHIVAVPTPVDCANQPDLTPMLRASETVGRALKKGDIVVYESTVYPGVTEDECVPILERVSGLVCGTDFFVGYSPERINPGDKEHTFTKIKKVVSGQDQATLQIVGDVYESVVTAGVHRAPSIMVAEAAKVIENTQRDLNIALMNELALIFDRMGIDTNAVLEAAGTKWNFLKFQPGLVGGHCIGVDPYYLTHKAEKLGYIPQVILAGRRINDGMGKFIAQRTVKEMIRAGHNVRGVRITVLGLTFKEDCPDLRNSKVIDIIHELQDYGVEVQVSDPLADPDEAQHEYGVTLTPSDKLQVAEAVVIAVAHKEYRSLTPAQLTGMMKDSPLVIDVKGVFNPVQMAEHGIRLWRL</sequence>
<dbReference type="InterPro" id="IPR014026">
    <property type="entry name" value="UDP-Glc/GDP-Man_DH_dimer"/>
</dbReference>
<dbReference type="NCBIfam" id="TIGR03026">
    <property type="entry name" value="NDP-sugDHase"/>
    <property type="match status" value="1"/>
</dbReference>
<evidence type="ECO:0000313" key="7">
    <source>
        <dbReference type="EMBL" id="UPU37619.1"/>
    </source>
</evidence>
<evidence type="ECO:0000259" key="5">
    <source>
        <dbReference type="SMART" id="SM00984"/>
    </source>
</evidence>
<evidence type="ECO:0000256" key="1">
    <source>
        <dbReference type="ARBA" id="ARBA00006601"/>
    </source>
</evidence>
<evidence type="ECO:0000256" key="3">
    <source>
        <dbReference type="ARBA" id="ARBA00023027"/>
    </source>
</evidence>
<dbReference type="InterPro" id="IPR001732">
    <property type="entry name" value="UDP-Glc/GDP-Man_DH_N"/>
</dbReference>
<reference evidence="6" key="2">
    <citation type="journal article" date="2021" name="Int. J. Syst. Evol. Microbiol.">
        <title>Geomonas silvestris sp. nov., Geomonas paludis sp. nov. and Geomonas limicola sp. nov., isolated from terrestrial environments, and emended description of the genus Geomonas.</title>
        <authorList>
            <person name="Itoh H."/>
            <person name="Xu Z."/>
            <person name="Masuda Y."/>
            <person name="Ushijima N."/>
            <person name="Hayakawa C."/>
            <person name="Shiratori Y."/>
            <person name="Senoo K."/>
        </authorList>
    </citation>
    <scope>NUCLEOTIDE SEQUENCE</scope>
    <source>
        <strain evidence="6">Red736</strain>
    </source>
</reference>
<dbReference type="GO" id="GO:0016628">
    <property type="term" value="F:oxidoreductase activity, acting on the CH-CH group of donors, NAD or NADP as acceptor"/>
    <property type="evidence" value="ECO:0007669"/>
    <property type="project" value="InterPro"/>
</dbReference>
<keyword evidence="3" id="KW-0520">NAD</keyword>
<dbReference type="GO" id="GO:0016616">
    <property type="term" value="F:oxidoreductase activity, acting on the CH-OH group of donors, NAD or NADP as acceptor"/>
    <property type="evidence" value="ECO:0007669"/>
    <property type="project" value="InterPro"/>
</dbReference>
<name>A0A6V8MUS8_9BACT</name>
<dbReference type="InterPro" id="IPR017476">
    <property type="entry name" value="UDP-Glc/GDP-Man"/>
</dbReference>
<dbReference type="EMBL" id="CP096574">
    <property type="protein sequence ID" value="UPU37619.1"/>
    <property type="molecule type" value="Genomic_DNA"/>
</dbReference>
<protein>
    <submittedName>
        <fullName evidence="7">Nucleotide sugar dehydrogenase</fullName>
    </submittedName>
    <submittedName>
        <fullName evidence="6">UDP-N-acetyl-D-galactosamine dehydrogenase</fullName>
    </submittedName>
</protein>
<gene>
    <name evidence="6" type="primary">capL_3</name>
    <name evidence="6" type="ORF">GMPD_17690</name>
    <name evidence="7" type="ORF">M1B72_07895</name>
</gene>
<dbReference type="EMBL" id="BLXY01000002">
    <property type="protein sequence ID" value="GFO63850.1"/>
    <property type="molecule type" value="Genomic_DNA"/>
</dbReference>
<dbReference type="InterPro" id="IPR028359">
    <property type="entry name" value="UDP_ManNAc/GlcNAc_DH"/>
</dbReference>
<dbReference type="InterPro" id="IPR036291">
    <property type="entry name" value="NAD(P)-bd_dom_sf"/>
</dbReference>
<organism evidence="6 8">
    <name type="scientific">Geomonas paludis</name>
    <dbReference type="NCBI Taxonomy" id="2740185"/>
    <lineage>
        <taxon>Bacteria</taxon>
        <taxon>Pseudomonadati</taxon>
        <taxon>Thermodesulfobacteriota</taxon>
        <taxon>Desulfuromonadia</taxon>
        <taxon>Geobacterales</taxon>
        <taxon>Geobacteraceae</taxon>
        <taxon>Geomonas</taxon>
    </lineage>
</organism>
<dbReference type="Proteomes" id="UP000831485">
    <property type="component" value="Chromosome"/>
</dbReference>
<dbReference type="GO" id="GO:0000271">
    <property type="term" value="P:polysaccharide biosynthetic process"/>
    <property type="evidence" value="ECO:0007669"/>
    <property type="project" value="InterPro"/>
</dbReference>
<dbReference type="SMART" id="SM00984">
    <property type="entry name" value="UDPG_MGDP_dh_C"/>
    <property type="match status" value="1"/>
</dbReference>
<dbReference type="InterPro" id="IPR036220">
    <property type="entry name" value="UDP-Glc/GDP-Man_DH_C_sf"/>
</dbReference>
<evidence type="ECO:0000313" key="9">
    <source>
        <dbReference type="Proteomes" id="UP000831485"/>
    </source>
</evidence>
<dbReference type="GO" id="GO:0051287">
    <property type="term" value="F:NAD binding"/>
    <property type="evidence" value="ECO:0007669"/>
    <property type="project" value="InterPro"/>
</dbReference>
<dbReference type="SUPFAM" id="SSF48179">
    <property type="entry name" value="6-phosphogluconate dehydrogenase C-terminal domain-like"/>
    <property type="match status" value="1"/>
</dbReference>
<evidence type="ECO:0000313" key="6">
    <source>
        <dbReference type="EMBL" id="GFO63850.1"/>
    </source>
</evidence>